<accession>A0ABZ3ETH4</accession>
<dbReference type="EMBL" id="CP146256">
    <property type="protein sequence ID" value="XAH73135.1"/>
    <property type="molecule type" value="Genomic_DNA"/>
</dbReference>
<evidence type="ECO:0000313" key="2">
    <source>
        <dbReference type="Proteomes" id="UP001451571"/>
    </source>
</evidence>
<gene>
    <name evidence="1" type="ORF">V6984_16725</name>
</gene>
<name>A0ABZ3ETH4_9FIRM</name>
<evidence type="ECO:0000313" key="1">
    <source>
        <dbReference type="EMBL" id="XAH73135.1"/>
    </source>
</evidence>
<dbReference type="Proteomes" id="UP001451571">
    <property type="component" value="Chromosome"/>
</dbReference>
<reference evidence="1 2" key="1">
    <citation type="submission" date="2024-02" db="EMBL/GenBank/DDBJ databases">
        <title>Bacterial strain from lacustrine sediment.</title>
        <authorList>
            <person name="Petit C."/>
            <person name="Fadhlaoui K."/>
        </authorList>
    </citation>
    <scope>NUCLEOTIDE SEQUENCE [LARGE SCALE GENOMIC DNA]</scope>
    <source>
        <strain evidence="1 2">IPX-CK</strain>
    </source>
</reference>
<proteinExistence type="predicted"/>
<organism evidence="1 2">
    <name type="scientific">Kineothrix sedimenti</name>
    <dbReference type="NCBI Taxonomy" id="3123317"/>
    <lineage>
        <taxon>Bacteria</taxon>
        <taxon>Bacillati</taxon>
        <taxon>Bacillota</taxon>
        <taxon>Clostridia</taxon>
        <taxon>Lachnospirales</taxon>
        <taxon>Lachnospiraceae</taxon>
        <taxon>Kineothrix</taxon>
    </lineage>
</organism>
<keyword evidence="2" id="KW-1185">Reference proteome</keyword>
<protein>
    <submittedName>
        <fullName evidence="1">Uncharacterized protein</fullName>
    </submittedName>
</protein>
<sequence>MIWIEIDEKIFERGSHVEIKKRNKDGGFVILEVPKSKEVKTIAINE</sequence>
<dbReference type="RefSeq" id="WP_342756742.1">
    <property type="nucleotide sequence ID" value="NZ_CP146256.1"/>
</dbReference>